<feature type="non-terminal residue" evidence="2">
    <location>
        <position position="79"/>
    </location>
</feature>
<accession>A0A418KKA9</accession>
<protein>
    <submittedName>
        <fullName evidence="2">Uncharacterized protein</fullName>
    </submittedName>
</protein>
<evidence type="ECO:0000256" key="1">
    <source>
        <dbReference type="SAM" id="MobiDB-lite"/>
    </source>
</evidence>
<sequence length="79" mass="8656">MPGSVQVGFGTDHITVADRADQELIDAEFAAIVAASWPDDQPGGRTRCDLSERRPEGPPAATPPRRQPPERPARTPRRR</sequence>
<proteinExistence type="predicted"/>
<comment type="caution">
    <text evidence="2">The sequence shown here is derived from an EMBL/GenBank/DDBJ whole genome shotgun (WGS) entry which is preliminary data.</text>
</comment>
<evidence type="ECO:0000313" key="3">
    <source>
        <dbReference type="Proteomes" id="UP000284057"/>
    </source>
</evidence>
<gene>
    <name evidence="2" type="ORF">DY240_23545</name>
</gene>
<dbReference type="AlphaFoldDB" id="A0A418KKA9"/>
<evidence type="ECO:0000313" key="2">
    <source>
        <dbReference type="EMBL" id="RIQ15831.1"/>
    </source>
</evidence>
<keyword evidence="3" id="KW-1185">Reference proteome</keyword>
<organism evidence="2 3">
    <name type="scientific">Jiangella rhizosphaerae</name>
    <dbReference type="NCBI Taxonomy" id="2293569"/>
    <lineage>
        <taxon>Bacteria</taxon>
        <taxon>Bacillati</taxon>
        <taxon>Actinomycetota</taxon>
        <taxon>Actinomycetes</taxon>
        <taxon>Jiangellales</taxon>
        <taxon>Jiangellaceae</taxon>
        <taxon>Jiangella</taxon>
    </lineage>
</organism>
<reference evidence="2 3" key="1">
    <citation type="submission" date="2018-09" db="EMBL/GenBank/DDBJ databases">
        <title>Isolation, diversity and antifungal activity of actinobacteria from wheat.</title>
        <authorList>
            <person name="Han C."/>
        </authorList>
    </citation>
    <scope>NUCLEOTIDE SEQUENCE [LARGE SCALE GENOMIC DNA]</scope>
    <source>
        <strain evidence="2 3">NEAU-YY265</strain>
    </source>
</reference>
<dbReference type="EMBL" id="QUAL01000300">
    <property type="protein sequence ID" value="RIQ15831.1"/>
    <property type="molecule type" value="Genomic_DNA"/>
</dbReference>
<dbReference type="Proteomes" id="UP000284057">
    <property type="component" value="Unassembled WGS sequence"/>
</dbReference>
<feature type="region of interest" description="Disordered" evidence="1">
    <location>
        <begin position="36"/>
        <end position="79"/>
    </location>
</feature>
<feature type="compositionally biased region" description="Basic and acidic residues" evidence="1">
    <location>
        <begin position="46"/>
        <end position="56"/>
    </location>
</feature>
<dbReference type="RefSeq" id="WP_147375479.1">
    <property type="nucleotide sequence ID" value="NZ_QUAL01000300.1"/>
</dbReference>
<feature type="compositionally biased region" description="Pro residues" evidence="1">
    <location>
        <begin position="57"/>
        <end position="66"/>
    </location>
</feature>
<name>A0A418KKA9_9ACTN</name>